<feature type="chain" id="PRO_5012978835" evidence="1">
    <location>
        <begin position="25"/>
        <end position="241"/>
    </location>
</feature>
<dbReference type="Pfam" id="PF09603">
    <property type="entry name" value="Fib_succ_major"/>
    <property type="match status" value="1"/>
</dbReference>
<proteinExistence type="predicted"/>
<dbReference type="InterPro" id="IPR011871">
    <property type="entry name" value="Fib_succ_major"/>
</dbReference>
<feature type="domain" description="Fibrobacter succinogenes major paralogous" evidence="2">
    <location>
        <begin position="68"/>
        <end position="239"/>
    </location>
</feature>
<evidence type="ECO:0000313" key="3">
    <source>
        <dbReference type="EMBL" id="SJZ87849.1"/>
    </source>
</evidence>
<keyword evidence="1" id="KW-0732">Signal</keyword>
<dbReference type="AlphaFoldDB" id="A0A1T4P8R8"/>
<dbReference type="EMBL" id="FUWU01000032">
    <property type="protein sequence ID" value="SJZ87849.1"/>
    <property type="molecule type" value="Genomic_DNA"/>
</dbReference>
<dbReference type="PROSITE" id="PS51257">
    <property type="entry name" value="PROKAR_LIPOPROTEIN"/>
    <property type="match status" value="1"/>
</dbReference>
<reference evidence="3 4" key="1">
    <citation type="submission" date="2017-02" db="EMBL/GenBank/DDBJ databases">
        <authorList>
            <person name="Peterson S.W."/>
        </authorList>
    </citation>
    <scope>NUCLEOTIDE SEQUENCE [LARGE SCALE GENOMIC DNA]</scope>
    <source>
        <strain evidence="3 4">ATCC 43854</strain>
    </source>
</reference>
<gene>
    <name evidence="3" type="ORF">SAMN02745108_01838</name>
</gene>
<protein>
    <submittedName>
        <fullName evidence="3">Major paralogous domain-containing protein</fullName>
    </submittedName>
</protein>
<dbReference type="Proteomes" id="UP000190449">
    <property type="component" value="Unassembled WGS sequence"/>
</dbReference>
<name>A0A1T4P8R8_9BACT</name>
<organism evidence="3 4">
    <name type="scientific">Fibrobacter intestinalis</name>
    <dbReference type="NCBI Taxonomy" id="28122"/>
    <lineage>
        <taxon>Bacteria</taxon>
        <taxon>Pseudomonadati</taxon>
        <taxon>Fibrobacterota</taxon>
        <taxon>Fibrobacteria</taxon>
        <taxon>Fibrobacterales</taxon>
        <taxon>Fibrobacteraceae</taxon>
        <taxon>Fibrobacter</taxon>
    </lineage>
</organism>
<evidence type="ECO:0000259" key="2">
    <source>
        <dbReference type="Pfam" id="PF09603"/>
    </source>
</evidence>
<dbReference type="RefSeq" id="WP_078776704.1">
    <property type="nucleotide sequence ID" value="NZ_FUWU01000032.1"/>
</dbReference>
<dbReference type="NCBIfam" id="TIGR02145">
    <property type="entry name" value="Fib_succ_major"/>
    <property type="match status" value="1"/>
</dbReference>
<dbReference type="STRING" id="28122.SAMN02745108_01838"/>
<sequence>MEMKIKTIFGLVSVLSLFALCACATDADGDDGFDAGTVCPVEGMNAYGMPNRGTFVDERDGQEYKYTTIGDQVWMAQNLNYETYYSRIREEECAECGRWYNLGINLPNRDIMDSVCPAGWRIPSTEDWSTLLMTVGSISMALKVLLSESYNEHFQGTNVCGFNGVETGFIQMTKGNDLLNDWNSIWWWTRTMVSAYDIMLINFWADKSTNGVEITTKYYYSPNNTYGSSYSYHTLRCIKDL</sequence>
<feature type="signal peptide" evidence="1">
    <location>
        <begin position="1"/>
        <end position="24"/>
    </location>
</feature>
<evidence type="ECO:0000313" key="4">
    <source>
        <dbReference type="Proteomes" id="UP000190449"/>
    </source>
</evidence>
<evidence type="ECO:0000256" key="1">
    <source>
        <dbReference type="SAM" id="SignalP"/>
    </source>
</evidence>
<accession>A0A1T4P8R8</accession>